<comment type="subcellular location">
    <subcellularLocation>
        <location evidence="1">Golgi apparatus membrane</location>
        <topology evidence="1">Multi-pass membrane protein</topology>
    </subcellularLocation>
</comment>
<keyword evidence="3 7" id="KW-1133">Transmembrane helix</keyword>
<dbReference type="GO" id="GO:0005829">
    <property type="term" value="C:cytosol"/>
    <property type="evidence" value="ECO:0007669"/>
    <property type="project" value="GOC"/>
</dbReference>
<dbReference type="STRING" id="5486.A0A367YPR4"/>
<dbReference type="PANTHER" id="PTHR21493:SF9">
    <property type="entry name" value="GOLGI TRANSPORT PROTEIN 1-RELATED"/>
    <property type="match status" value="1"/>
</dbReference>
<proteinExistence type="inferred from homology"/>
<dbReference type="OrthoDB" id="204784at2759"/>
<dbReference type="Proteomes" id="UP000253472">
    <property type="component" value="Unassembled WGS sequence"/>
</dbReference>
<dbReference type="InterPro" id="IPR007305">
    <property type="entry name" value="Vesicle_transpt_Got1/SFT2"/>
</dbReference>
<feature type="transmembrane region" description="Helical" evidence="7">
    <location>
        <begin position="36"/>
        <end position="53"/>
    </location>
</feature>
<evidence type="ECO:0000256" key="3">
    <source>
        <dbReference type="ARBA" id="ARBA00022989"/>
    </source>
</evidence>
<evidence type="ECO:0000256" key="7">
    <source>
        <dbReference type="SAM" id="Phobius"/>
    </source>
</evidence>
<dbReference type="GO" id="GO:0005783">
    <property type="term" value="C:endoplasmic reticulum"/>
    <property type="evidence" value="ECO:0007669"/>
    <property type="project" value="TreeGrafter"/>
</dbReference>
<keyword evidence="4" id="KW-0333">Golgi apparatus</keyword>
<evidence type="ECO:0000256" key="6">
    <source>
        <dbReference type="ARBA" id="ARBA00025799"/>
    </source>
</evidence>
<dbReference type="EMBL" id="QLNQ01000007">
    <property type="protein sequence ID" value="RCK66570.1"/>
    <property type="molecule type" value="Genomic_DNA"/>
</dbReference>
<evidence type="ECO:0000313" key="9">
    <source>
        <dbReference type="EMBL" id="RCK66570.1"/>
    </source>
</evidence>
<dbReference type="Pfam" id="PF04178">
    <property type="entry name" value="Got1"/>
    <property type="match status" value="1"/>
</dbReference>
<feature type="transmembrane region" description="Helical" evidence="7">
    <location>
        <begin position="65"/>
        <end position="85"/>
    </location>
</feature>
<dbReference type="GO" id="GO:0030134">
    <property type="term" value="C:COPII-coated ER to Golgi transport vesicle"/>
    <property type="evidence" value="ECO:0007669"/>
    <property type="project" value="TreeGrafter"/>
</dbReference>
<accession>A0A367YPR4</accession>
<sequence length="141" mass="15569">MIWLSERQKFGVGFTAGGIFFFFFGIMTFFDSGFLALGNILFIIGITLIIGPQRTVSFFSRPTKLRGSLCFIIGILLILMKRSFIGFVLESFGILGLFGDFFGTIVQFLRSIPYIGDVLSHPLIAPTIDKIAGINSNTLPV</sequence>
<comment type="caution">
    <text evidence="10">The sequence shown here is derived from an EMBL/GenBank/DDBJ whole genome shotgun (WGS) entry which is preliminary data.</text>
</comment>
<evidence type="ECO:0000256" key="4">
    <source>
        <dbReference type="ARBA" id="ARBA00023034"/>
    </source>
</evidence>
<evidence type="ECO:0000313" key="8">
    <source>
        <dbReference type="EMBL" id="RCK64921.1"/>
    </source>
</evidence>
<name>A0A367YPR4_9ASCO</name>
<comment type="similarity">
    <text evidence="6">Belongs to the GOT1 family.</text>
</comment>
<dbReference type="GO" id="GO:0000139">
    <property type="term" value="C:Golgi membrane"/>
    <property type="evidence" value="ECO:0007669"/>
    <property type="project" value="UniProtKB-SubCell"/>
</dbReference>
<feature type="transmembrane region" description="Helical" evidence="7">
    <location>
        <begin position="12"/>
        <end position="30"/>
    </location>
</feature>
<feature type="transmembrane region" description="Helical" evidence="7">
    <location>
        <begin position="91"/>
        <end position="109"/>
    </location>
</feature>
<dbReference type="GO" id="GO:0042147">
    <property type="term" value="P:retrograde transport, endosome to Golgi"/>
    <property type="evidence" value="ECO:0007669"/>
    <property type="project" value="InterPro"/>
</dbReference>
<dbReference type="PANTHER" id="PTHR21493">
    <property type="entry name" value="CGI-141-RELATED/LIPASE CONTAINING PROTEIN"/>
    <property type="match status" value="1"/>
</dbReference>
<dbReference type="GO" id="GO:0000137">
    <property type="term" value="C:Golgi cis cisterna"/>
    <property type="evidence" value="ECO:0007669"/>
    <property type="project" value="TreeGrafter"/>
</dbReference>
<dbReference type="EMBL" id="QLNQ01000021">
    <property type="protein sequence ID" value="RCK64921.1"/>
    <property type="molecule type" value="Genomic_DNA"/>
</dbReference>
<evidence type="ECO:0000256" key="2">
    <source>
        <dbReference type="ARBA" id="ARBA00022692"/>
    </source>
</evidence>
<dbReference type="GO" id="GO:0006888">
    <property type="term" value="P:endoplasmic reticulum to Golgi vesicle-mediated transport"/>
    <property type="evidence" value="ECO:0007669"/>
    <property type="project" value="InterPro"/>
</dbReference>
<evidence type="ECO:0000313" key="10">
    <source>
        <dbReference type="EMBL" id="RCK67876.1"/>
    </source>
</evidence>
<organism evidence="10 11">
    <name type="scientific">Candida viswanathii</name>
    <dbReference type="NCBI Taxonomy" id="5486"/>
    <lineage>
        <taxon>Eukaryota</taxon>
        <taxon>Fungi</taxon>
        <taxon>Dikarya</taxon>
        <taxon>Ascomycota</taxon>
        <taxon>Saccharomycotina</taxon>
        <taxon>Pichiomycetes</taxon>
        <taxon>Debaryomycetaceae</taxon>
        <taxon>Candida/Lodderomyces clade</taxon>
        <taxon>Candida</taxon>
    </lineage>
</organism>
<reference evidence="10 11" key="1">
    <citation type="submission" date="2018-06" db="EMBL/GenBank/DDBJ databases">
        <title>Whole genome sequencing of Candida tropicalis (genome annotated by CSBL at Korea University).</title>
        <authorList>
            <person name="Ahn J."/>
        </authorList>
    </citation>
    <scope>NUCLEOTIDE SEQUENCE [LARGE SCALE GENOMIC DNA]</scope>
    <source>
        <strain evidence="10 11">ATCC 20962</strain>
    </source>
</reference>
<evidence type="ECO:0000256" key="5">
    <source>
        <dbReference type="ARBA" id="ARBA00023136"/>
    </source>
</evidence>
<keyword evidence="11" id="KW-1185">Reference proteome</keyword>
<protein>
    <submittedName>
        <fullName evidence="10">Protein transport protein GOT1</fullName>
    </submittedName>
</protein>
<keyword evidence="2 7" id="KW-0812">Transmembrane</keyword>
<evidence type="ECO:0000256" key="1">
    <source>
        <dbReference type="ARBA" id="ARBA00004653"/>
    </source>
</evidence>
<evidence type="ECO:0000313" key="11">
    <source>
        <dbReference type="Proteomes" id="UP000253472"/>
    </source>
</evidence>
<keyword evidence="5 7" id="KW-0472">Membrane</keyword>
<gene>
    <name evidence="10" type="primary">GOT1_1</name>
    <name evidence="8" type="synonym">GOT1_0</name>
    <name evidence="9" type="synonym">GOT1_2</name>
    <name evidence="8" type="ORF">Cantr_00530</name>
    <name evidence="10" type="ORF">Cantr_03497</name>
    <name evidence="9" type="ORF">Cantr_03582</name>
</gene>
<dbReference type="AlphaFoldDB" id="A0A367YPR4"/>
<dbReference type="EMBL" id="QLNQ01000001">
    <property type="protein sequence ID" value="RCK67876.1"/>
    <property type="molecule type" value="Genomic_DNA"/>
</dbReference>
<dbReference type="InterPro" id="IPR045176">
    <property type="entry name" value="Got1"/>
</dbReference>